<dbReference type="GO" id="GO:0006313">
    <property type="term" value="P:DNA transposition"/>
    <property type="evidence" value="ECO:0007669"/>
    <property type="project" value="InterPro"/>
</dbReference>
<keyword evidence="4" id="KW-1185">Reference proteome</keyword>
<accession>A0A347U8X2</accession>
<dbReference type="GO" id="GO:0004803">
    <property type="term" value="F:transposase activity"/>
    <property type="evidence" value="ECO:0007669"/>
    <property type="project" value="InterPro"/>
</dbReference>
<evidence type="ECO:0000313" key="2">
    <source>
        <dbReference type="EMBL" id="AXX95300.1"/>
    </source>
</evidence>
<dbReference type="GO" id="GO:0003677">
    <property type="term" value="F:DNA binding"/>
    <property type="evidence" value="ECO:0007669"/>
    <property type="project" value="InterPro"/>
</dbReference>
<dbReference type="InterPro" id="IPR002559">
    <property type="entry name" value="Transposase_11"/>
</dbReference>
<dbReference type="InterPro" id="IPR012337">
    <property type="entry name" value="RNaseH-like_sf"/>
</dbReference>
<evidence type="ECO:0000313" key="3">
    <source>
        <dbReference type="EMBL" id="RXI29569.1"/>
    </source>
</evidence>
<dbReference type="NCBIfam" id="NF033559">
    <property type="entry name" value="transpos_IS1634"/>
    <property type="match status" value="1"/>
</dbReference>
<protein>
    <submittedName>
        <fullName evidence="2 3">Transposase</fullName>
    </submittedName>
</protein>
<dbReference type="OrthoDB" id="8257391at2"/>
<reference evidence="2 4" key="2">
    <citation type="submission" date="2018-08" db="EMBL/GenBank/DDBJ databases">
        <title>Complete genome of the Arcobacter ellisii type strain LMG 26155.</title>
        <authorList>
            <person name="Miller W.G."/>
            <person name="Yee E."/>
            <person name="Bono J.L."/>
        </authorList>
    </citation>
    <scope>NUCLEOTIDE SEQUENCE [LARGE SCALE GENOMIC DNA]</scope>
    <source>
        <strain evidence="2 4">LMG 26155</strain>
    </source>
</reference>
<feature type="domain" description="Transposase IS4-like" evidence="1">
    <location>
        <begin position="174"/>
        <end position="449"/>
    </location>
</feature>
<organism evidence="3 5">
    <name type="scientific">Arcobacter ellisii</name>
    <dbReference type="NCBI Taxonomy" id="913109"/>
    <lineage>
        <taxon>Bacteria</taxon>
        <taxon>Pseudomonadati</taxon>
        <taxon>Campylobacterota</taxon>
        <taxon>Epsilonproteobacteria</taxon>
        <taxon>Campylobacterales</taxon>
        <taxon>Arcobacteraceae</taxon>
        <taxon>Arcobacter</taxon>
    </lineage>
</organism>
<dbReference type="EMBL" id="CP032097">
    <property type="protein sequence ID" value="AXX95300.1"/>
    <property type="molecule type" value="Genomic_DNA"/>
</dbReference>
<dbReference type="Pfam" id="PF01609">
    <property type="entry name" value="DDE_Tnp_1"/>
    <property type="match status" value="1"/>
</dbReference>
<evidence type="ECO:0000259" key="1">
    <source>
        <dbReference type="Pfam" id="PF01609"/>
    </source>
</evidence>
<dbReference type="AlphaFoldDB" id="A0A347U8X2"/>
<proteinExistence type="predicted"/>
<dbReference type="KEGG" id="aell:AELL_1647"/>
<dbReference type="InterPro" id="IPR047654">
    <property type="entry name" value="IS1634_transpos"/>
</dbReference>
<reference evidence="3 5" key="1">
    <citation type="submission" date="2017-09" db="EMBL/GenBank/DDBJ databases">
        <title>Genomics of the genus Arcobacter.</title>
        <authorList>
            <person name="Perez-Cataluna A."/>
            <person name="Figueras M.J."/>
            <person name="Salas-Masso N."/>
        </authorList>
    </citation>
    <scope>NUCLEOTIDE SEQUENCE [LARGE SCALE GENOMIC DNA]</scope>
    <source>
        <strain evidence="3 5">CECT 7837</strain>
    </source>
</reference>
<dbReference type="EMBL" id="NXIG01000011">
    <property type="protein sequence ID" value="RXI29569.1"/>
    <property type="molecule type" value="Genomic_DNA"/>
</dbReference>
<gene>
    <name evidence="2" type="ORF">AELL_1647</name>
    <name evidence="3" type="ORF">CP962_10905</name>
</gene>
<dbReference type="RefSeq" id="WP_118917477.1">
    <property type="nucleotide sequence ID" value="NZ_CP032097.1"/>
</dbReference>
<sequence>MFIRKRKNPSGSISIQIIDKSNGKYKVVETIACVKDKKELEFYIAKAESRLKQLNPNLFDAVEFNEKKHRFIGIKNKEISVVGPDIIFGYIMEYIGCDKILKKLKEKELFKQLVLSRIIDPGSKLNLIDYLYIYKHQNLDKNEIYRFLDTLSLNLKDKIEQCIFEYTSMVTGGIRVSFYDVTTLYFEASSEDDLRKVGFSKDGKFTKPQIILGLLTSLEGYPLGFEIHEGNCYEGKTFIPMLEKFQKKFNIEKPIVVADSGLLSEANILELEKLNYRYILGARIKSSSSEIKNKIVSLNLNDEKNNETIYFSKNQKMIVSYSQQRAKKDRYTRTKNYEKLKIKIKSGNLTKAHLNNKGYNKYLVLSDSQTTISIDEDKYNYDSSFDGLKGFVTNDFSLNPTQIIEHYTNLWHIERAFRISKTDLKIRPIYHRLEHRIYSHILISFVAYTVYKEFDRKLKINNISIKRKNAIGFIKSMYGIVHDNEISLLELSPEQEQIYKLFY</sequence>
<evidence type="ECO:0000313" key="5">
    <source>
        <dbReference type="Proteomes" id="UP000290588"/>
    </source>
</evidence>
<dbReference type="SUPFAM" id="SSF53098">
    <property type="entry name" value="Ribonuclease H-like"/>
    <property type="match status" value="1"/>
</dbReference>
<name>A0A347U8X2_9BACT</name>
<evidence type="ECO:0000313" key="4">
    <source>
        <dbReference type="Proteomes" id="UP000262582"/>
    </source>
</evidence>
<dbReference type="Proteomes" id="UP000262582">
    <property type="component" value="Chromosome"/>
</dbReference>
<dbReference type="Proteomes" id="UP000290588">
    <property type="component" value="Unassembled WGS sequence"/>
</dbReference>